<sequence length="111" mass="13216">MGVFVMRMVYFSAFGPYRFPGLLVVLKYAGNRRNLFVHPISRCIGIITQYSKSRDGKRRYTVFDKMTSDYLFYYVVVLRLILRSQQSTDFDDMSRHHLIGSLLFFYIVQYI</sequence>
<dbReference type="OrthoDB" id="4039556at2759"/>
<proteinExistence type="predicted"/>
<dbReference type="Proteomes" id="UP000000689">
    <property type="component" value="Chromosome 7"/>
</dbReference>
<evidence type="ECO:0000313" key="2">
    <source>
        <dbReference type="Proteomes" id="UP000000689"/>
    </source>
</evidence>
<dbReference type="AlphaFoldDB" id="G0WE54"/>
<gene>
    <name evidence="1" type="primary">NDAI0G02880</name>
    <name evidence="1" type="ordered locus">NDAI_0G02880</name>
</gene>
<dbReference type="EMBL" id="HE580273">
    <property type="protein sequence ID" value="CCD26065.2"/>
    <property type="molecule type" value="Genomic_DNA"/>
</dbReference>
<dbReference type="RefSeq" id="XP_003671308.2">
    <property type="nucleotide sequence ID" value="XM_003671260.2"/>
</dbReference>
<dbReference type="KEGG" id="ndi:NDAI_0G02880"/>
<keyword evidence="2" id="KW-1185">Reference proteome</keyword>
<protein>
    <submittedName>
        <fullName evidence="1">Uncharacterized protein</fullName>
    </submittedName>
</protein>
<dbReference type="HOGENOM" id="CLU_170038_0_0_1"/>
<dbReference type="GeneID" id="11495565"/>
<organism evidence="1 2">
    <name type="scientific">Naumovozyma dairenensis (strain ATCC 10597 / BCRC 20456 / CBS 421 / NBRC 0211 / NRRL Y-12639)</name>
    <name type="common">Saccharomyces dairenensis</name>
    <dbReference type="NCBI Taxonomy" id="1071378"/>
    <lineage>
        <taxon>Eukaryota</taxon>
        <taxon>Fungi</taxon>
        <taxon>Dikarya</taxon>
        <taxon>Ascomycota</taxon>
        <taxon>Saccharomycotina</taxon>
        <taxon>Saccharomycetes</taxon>
        <taxon>Saccharomycetales</taxon>
        <taxon>Saccharomycetaceae</taxon>
        <taxon>Naumovozyma</taxon>
    </lineage>
</organism>
<reference evidence="1 2" key="1">
    <citation type="journal article" date="2011" name="Proc. Natl. Acad. Sci. U.S.A.">
        <title>Evolutionary erosion of yeast sex chromosomes by mating-type switching accidents.</title>
        <authorList>
            <person name="Gordon J.L."/>
            <person name="Armisen D."/>
            <person name="Proux-Wera E."/>
            <person name="Oheigeartaigh S.S."/>
            <person name="Byrne K.P."/>
            <person name="Wolfe K.H."/>
        </authorList>
    </citation>
    <scope>NUCLEOTIDE SEQUENCE [LARGE SCALE GENOMIC DNA]</scope>
    <source>
        <strain evidence="2">ATCC 10597 / BCRC 20456 / CBS 421 / NBRC 0211 / NRRL Y-12639</strain>
    </source>
</reference>
<dbReference type="STRING" id="1071378.G0WE54"/>
<accession>G0WE54</accession>
<evidence type="ECO:0000313" key="1">
    <source>
        <dbReference type="EMBL" id="CCD26065.2"/>
    </source>
</evidence>
<name>G0WE54_NAUDC</name>